<organism evidence="2 3">
    <name type="scientific">Plakobranchus ocellatus</name>
    <dbReference type="NCBI Taxonomy" id="259542"/>
    <lineage>
        <taxon>Eukaryota</taxon>
        <taxon>Metazoa</taxon>
        <taxon>Spiralia</taxon>
        <taxon>Lophotrochozoa</taxon>
        <taxon>Mollusca</taxon>
        <taxon>Gastropoda</taxon>
        <taxon>Heterobranchia</taxon>
        <taxon>Euthyneura</taxon>
        <taxon>Panpulmonata</taxon>
        <taxon>Sacoglossa</taxon>
        <taxon>Placobranchoidea</taxon>
        <taxon>Plakobranchidae</taxon>
        <taxon>Plakobranchus</taxon>
    </lineage>
</organism>
<keyword evidence="3" id="KW-1185">Reference proteome</keyword>
<evidence type="ECO:0000313" key="2">
    <source>
        <dbReference type="EMBL" id="GFN81638.1"/>
    </source>
</evidence>
<accession>A0AAV3YI31</accession>
<dbReference type="AlphaFoldDB" id="A0AAV3YI31"/>
<feature type="compositionally biased region" description="Basic and acidic residues" evidence="1">
    <location>
        <begin position="1"/>
        <end position="17"/>
    </location>
</feature>
<protein>
    <submittedName>
        <fullName evidence="2">Uncharacterized protein</fullName>
    </submittedName>
</protein>
<feature type="compositionally biased region" description="Basic and acidic residues" evidence="1">
    <location>
        <begin position="67"/>
        <end position="82"/>
    </location>
</feature>
<gene>
    <name evidence="2" type="ORF">PoB_000814400</name>
</gene>
<proteinExistence type="predicted"/>
<evidence type="ECO:0000313" key="3">
    <source>
        <dbReference type="Proteomes" id="UP000735302"/>
    </source>
</evidence>
<sequence length="82" mass="9039">MGSTSDTRRSTSRDSSDRFFGTKTCKRSKNSGVDGPSARLERLWRCSNPRQKGPCRSQSELATNAAEGKRESVEGDKRVSAK</sequence>
<feature type="region of interest" description="Disordered" evidence="1">
    <location>
        <begin position="1"/>
        <end position="82"/>
    </location>
</feature>
<dbReference type="Proteomes" id="UP000735302">
    <property type="component" value="Unassembled WGS sequence"/>
</dbReference>
<name>A0AAV3YI31_9GAST</name>
<evidence type="ECO:0000256" key="1">
    <source>
        <dbReference type="SAM" id="MobiDB-lite"/>
    </source>
</evidence>
<reference evidence="2 3" key="1">
    <citation type="journal article" date="2021" name="Elife">
        <title>Chloroplast acquisition without the gene transfer in kleptoplastic sea slugs, Plakobranchus ocellatus.</title>
        <authorList>
            <person name="Maeda T."/>
            <person name="Takahashi S."/>
            <person name="Yoshida T."/>
            <person name="Shimamura S."/>
            <person name="Takaki Y."/>
            <person name="Nagai Y."/>
            <person name="Toyoda A."/>
            <person name="Suzuki Y."/>
            <person name="Arimoto A."/>
            <person name="Ishii H."/>
            <person name="Satoh N."/>
            <person name="Nishiyama T."/>
            <person name="Hasebe M."/>
            <person name="Maruyama T."/>
            <person name="Minagawa J."/>
            <person name="Obokata J."/>
            <person name="Shigenobu S."/>
        </authorList>
    </citation>
    <scope>NUCLEOTIDE SEQUENCE [LARGE SCALE GENOMIC DNA]</scope>
</reference>
<dbReference type="EMBL" id="BLXT01000945">
    <property type="protein sequence ID" value="GFN81638.1"/>
    <property type="molecule type" value="Genomic_DNA"/>
</dbReference>
<comment type="caution">
    <text evidence="2">The sequence shown here is derived from an EMBL/GenBank/DDBJ whole genome shotgun (WGS) entry which is preliminary data.</text>
</comment>